<reference evidence="3 4" key="1">
    <citation type="journal article" date="2015" name="Int. J. Syst. Evol. Microbiol.">
        <title>Winogradskyella litoriviva sp. nov., isolated from coastal seawater.</title>
        <authorList>
            <person name="Nedashkovskaya O.I."/>
            <person name="Kukhlevskiy A.D."/>
            <person name="Zhukova N.V."/>
            <person name="Kim S.J."/>
            <person name="Rhee S.K."/>
            <person name="Mikhailov V.V."/>
        </authorList>
    </citation>
    <scope>NUCLEOTIDE SEQUENCE [LARGE SCALE GENOMIC DNA]</scope>
    <source>
        <strain evidence="3 4">KMM6491</strain>
    </source>
</reference>
<organism evidence="3 4">
    <name type="scientific">Winogradskyella litoriviva</name>
    <dbReference type="NCBI Taxonomy" id="1220182"/>
    <lineage>
        <taxon>Bacteria</taxon>
        <taxon>Pseudomonadati</taxon>
        <taxon>Bacteroidota</taxon>
        <taxon>Flavobacteriia</taxon>
        <taxon>Flavobacteriales</taxon>
        <taxon>Flavobacteriaceae</taxon>
        <taxon>Winogradskyella</taxon>
    </lineage>
</organism>
<dbReference type="Proteomes" id="UP000805085">
    <property type="component" value="Unassembled WGS sequence"/>
</dbReference>
<dbReference type="PANTHER" id="PTHR30273">
    <property type="entry name" value="PERIPLASMIC SIGNAL SENSOR AND SIGMA FACTOR ACTIVATOR FECR-RELATED"/>
    <property type="match status" value="1"/>
</dbReference>
<dbReference type="InterPro" id="IPR032508">
    <property type="entry name" value="FecR_C"/>
</dbReference>
<dbReference type="RefSeq" id="WP_173302472.1">
    <property type="nucleotide sequence ID" value="NZ_JABRWQ010000008.1"/>
</dbReference>
<gene>
    <name evidence="3" type="ORF">HNV10_16405</name>
</gene>
<dbReference type="Pfam" id="PF04773">
    <property type="entry name" value="FecR"/>
    <property type="match status" value="1"/>
</dbReference>
<dbReference type="Gene3D" id="2.60.120.1440">
    <property type="match status" value="1"/>
</dbReference>
<accession>A0ABX2E9I0</accession>
<sequence>MKREELIKKWLDNNLNTEEQNAFEQLEDYSDIIKIDKALKKFKAPEFSVDQNYQTLKPQLKSAKTNSNQWLKPFLRIAAVFAIALSVYLYTSNLDTEVKTIIAEQTSIALPDNSTVELNANSLLSFNEDNWSNNREVRLQGEAYFKVAKGQKFDVITEDGIVSVLGTQFNVKQREQYFEVTCYEGLVGVTHNNKTVKLKPGHTFKIVDGKLLANEKENAMQPHWLHGESSFKSIALKHVITEFENQYNMYIHADNIDTSRLFTGSFTHNNLDLALKSVTIPLNLSYSISGKSILLKRE</sequence>
<dbReference type="PANTHER" id="PTHR30273:SF2">
    <property type="entry name" value="PROTEIN FECR"/>
    <property type="match status" value="1"/>
</dbReference>
<feature type="domain" description="Protein FecR C-terminal" evidence="2">
    <location>
        <begin position="230"/>
        <end position="294"/>
    </location>
</feature>
<comment type="caution">
    <text evidence="3">The sequence shown here is derived from an EMBL/GenBank/DDBJ whole genome shotgun (WGS) entry which is preliminary data.</text>
</comment>
<evidence type="ECO:0000313" key="4">
    <source>
        <dbReference type="Proteomes" id="UP000805085"/>
    </source>
</evidence>
<evidence type="ECO:0000313" key="3">
    <source>
        <dbReference type="EMBL" id="NRD24837.1"/>
    </source>
</evidence>
<dbReference type="PIRSF" id="PIRSF018266">
    <property type="entry name" value="FecR"/>
    <property type="match status" value="1"/>
</dbReference>
<dbReference type="InterPro" id="IPR006860">
    <property type="entry name" value="FecR"/>
</dbReference>
<dbReference type="EMBL" id="JABRWQ010000008">
    <property type="protein sequence ID" value="NRD24837.1"/>
    <property type="molecule type" value="Genomic_DNA"/>
</dbReference>
<evidence type="ECO:0000259" key="1">
    <source>
        <dbReference type="Pfam" id="PF04773"/>
    </source>
</evidence>
<protein>
    <submittedName>
        <fullName evidence="3">FecR family protein</fullName>
    </submittedName>
</protein>
<dbReference type="Gene3D" id="3.55.50.30">
    <property type="match status" value="1"/>
</dbReference>
<name>A0ABX2E9I0_9FLAO</name>
<evidence type="ECO:0000259" key="2">
    <source>
        <dbReference type="Pfam" id="PF16344"/>
    </source>
</evidence>
<dbReference type="InterPro" id="IPR012373">
    <property type="entry name" value="Ferrdict_sens_TM"/>
</dbReference>
<keyword evidence="4" id="KW-1185">Reference proteome</keyword>
<dbReference type="Pfam" id="PF16344">
    <property type="entry name" value="FecR_C"/>
    <property type="match status" value="1"/>
</dbReference>
<feature type="domain" description="FecR protein" evidence="1">
    <location>
        <begin position="98"/>
        <end position="187"/>
    </location>
</feature>
<proteinExistence type="predicted"/>